<dbReference type="Gene3D" id="3.40.640.10">
    <property type="entry name" value="Type I PLP-dependent aspartate aminotransferase-like (Major domain)"/>
    <property type="match status" value="1"/>
</dbReference>
<dbReference type="InterPro" id="IPR015421">
    <property type="entry name" value="PyrdxlP-dep_Trfase_major"/>
</dbReference>
<dbReference type="InterPro" id="IPR015422">
    <property type="entry name" value="PyrdxlP-dep_Trfase_small"/>
</dbReference>
<evidence type="ECO:0000256" key="18">
    <source>
        <dbReference type="SAM" id="Phobius"/>
    </source>
</evidence>
<keyword evidence="12 17" id="KW-0456">Lyase</keyword>
<evidence type="ECO:0000256" key="4">
    <source>
        <dbReference type="ARBA" id="ARBA00004991"/>
    </source>
</evidence>
<accession>A0A1L2FUW3</accession>
<evidence type="ECO:0000256" key="12">
    <source>
        <dbReference type="ARBA" id="ARBA00023239"/>
    </source>
</evidence>
<protein>
    <recommendedName>
        <fullName evidence="14">sphinganine-1-phosphate aldolase</fullName>
        <ecNumber evidence="14">4.1.2.27</ecNumber>
    </recommendedName>
    <alternativeName>
        <fullName evidence="15">Sphingosine-1-phosphate aldolase</fullName>
    </alternativeName>
</protein>
<evidence type="ECO:0000256" key="3">
    <source>
        <dbReference type="ARBA" id="ARBA00004760"/>
    </source>
</evidence>
<evidence type="ECO:0000256" key="5">
    <source>
        <dbReference type="ARBA" id="ARBA00022692"/>
    </source>
</evidence>
<keyword evidence="7 16" id="KW-0663">Pyridoxal phosphate</keyword>
<dbReference type="EMBL" id="KX539400">
    <property type="protein sequence ID" value="AOE43244.1"/>
    <property type="molecule type" value="Genomic_DNA"/>
</dbReference>
<feature type="modified residue" description="N6-(pyridoxal phosphate)lysine" evidence="16">
    <location>
        <position position="326"/>
    </location>
</feature>
<evidence type="ECO:0000256" key="7">
    <source>
        <dbReference type="ARBA" id="ARBA00022898"/>
    </source>
</evidence>
<comment type="similarity">
    <text evidence="13">Belongs to the group II decarboxylase family. Sphingosine-1-phosphate lyase subfamily.</text>
</comment>
<reference evidence="19" key="1">
    <citation type="submission" date="2016-06" db="EMBL/GenBank/DDBJ databases">
        <title>A core phylogeny of Dictyostelia derived from 50 functionally divergent proteins retrieved from five existing and six newly sequenced genomes.</title>
        <authorList>
            <person name="Singh R."/>
            <person name="Schilde C."/>
            <person name="Gezzard T."/>
            <person name="Schaap P."/>
        </authorList>
    </citation>
    <scope>NUCLEOTIDE SEQUENCE</scope>
    <source>
        <strain evidence="19">OhioWILDS</strain>
    </source>
</reference>
<dbReference type="InterPro" id="IPR015424">
    <property type="entry name" value="PyrdxlP-dep_Trfase"/>
</dbReference>
<comment type="cofactor">
    <cofactor evidence="1 16 17">
        <name>pyridoxal 5'-phosphate</name>
        <dbReference type="ChEBI" id="CHEBI:597326"/>
    </cofactor>
</comment>
<dbReference type="InterPro" id="IPR002129">
    <property type="entry name" value="PyrdxlP-dep_de-COase"/>
</dbReference>
<keyword evidence="11 18" id="KW-0472">Membrane</keyword>
<dbReference type="PANTHER" id="PTHR42735:SF6">
    <property type="entry name" value="SPHINGOSINE-1-PHOSPHATE LYASE 1"/>
    <property type="match status" value="1"/>
</dbReference>
<evidence type="ECO:0000256" key="8">
    <source>
        <dbReference type="ARBA" id="ARBA00022919"/>
    </source>
</evidence>
<keyword evidence="5 18" id="KW-0812">Transmembrane</keyword>
<evidence type="ECO:0000256" key="6">
    <source>
        <dbReference type="ARBA" id="ARBA00022824"/>
    </source>
</evidence>
<feature type="transmembrane region" description="Helical" evidence="18">
    <location>
        <begin position="404"/>
        <end position="424"/>
    </location>
</feature>
<dbReference type="AlphaFoldDB" id="A0A1L2FUW3"/>
<evidence type="ECO:0000256" key="11">
    <source>
        <dbReference type="ARBA" id="ARBA00023136"/>
    </source>
</evidence>
<organism evidence="19">
    <name type="scientific">Synstelium polycarpum</name>
    <dbReference type="NCBI Taxonomy" id="361085"/>
    <lineage>
        <taxon>Eukaryota</taxon>
        <taxon>Amoebozoa</taxon>
        <taxon>Evosea</taxon>
        <taxon>Eumycetozoa</taxon>
        <taxon>Dictyostelia</taxon>
        <taxon>Synstelium</taxon>
    </lineage>
</organism>
<dbReference type="GO" id="GO:0030149">
    <property type="term" value="P:sphingolipid catabolic process"/>
    <property type="evidence" value="ECO:0007669"/>
    <property type="project" value="TreeGrafter"/>
</dbReference>
<dbReference type="Gene3D" id="3.90.1150.10">
    <property type="entry name" value="Aspartate Aminotransferase, domain 1"/>
    <property type="match status" value="1"/>
</dbReference>
<gene>
    <name evidence="19" type="primary">sglA</name>
</gene>
<evidence type="ECO:0000256" key="15">
    <source>
        <dbReference type="ARBA" id="ARBA00042568"/>
    </source>
</evidence>
<evidence type="ECO:0000256" key="1">
    <source>
        <dbReference type="ARBA" id="ARBA00001933"/>
    </source>
</evidence>
<evidence type="ECO:0000256" key="9">
    <source>
        <dbReference type="ARBA" id="ARBA00022989"/>
    </source>
</evidence>
<keyword evidence="9 18" id="KW-1133">Transmembrane helix</keyword>
<comment type="pathway">
    <text evidence="4">Sphingolipid metabolism.</text>
</comment>
<evidence type="ECO:0000256" key="14">
    <source>
        <dbReference type="ARBA" id="ARBA00038965"/>
    </source>
</evidence>
<keyword evidence="10" id="KW-0443">Lipid metabolism</keyword>
<dbReference type="GO" id="GO:0008117">
    <property type="term" value="F:sphinganine-1-phosphate aldolase activity"/>
    <property type="evidence" value="ECO:0007669"/>
    <property type="project" value="UniProtKB-EC"/>
</dbReference>
<name>A0A1L2FUW3_9MYCE</name>
<evidence type="ECO:0000313" key="19">
    <source>
        <dbReference type="EMBL" id="AOE43244.1"/>
    </source>
</evidence>
<comment type="subcellular location">
    <subcellularLocation>
        <location evidence="2">Endoplasmic reticulum membrane</location>
        <topology evidence="2">Single-pass membrane protein</topology>
    </subcellularLocation>
</comment>
<evidence type="ECO:0000256" key="10">
    <source>
        <dbReference type="ARBA" id="ARBA00023098"/>
    </source>
</evidence>
<evidence type="ECO:0000256" key="16">
    <source>
        <dbReference type="PIRSR" id="PIRSR602129-50"/>
    </source>
</evidence>
<keyword evidence="8" id="KW-0746">Sphingolipid metabolism</keyword>
<dbReference type="GO" id="GO:0019752">
    <property type="term" value="P:carboxylic acid metabolic process"/>
    <property type="evidence" value="ECO:0007669"/>
    <property type="project" value="InterPro"/>
</dbReference>
<dbReference type="GO" id="GO:0005789">
    <property type="term" value="C:endoplasmic reticulum membrane"/>
    <property type="evidence" value="ECO:0007669"/>
    <property type="project" value="UniProtKB-SubCell"/>
</dbReference>
<evidence type="ECO:0000256" key="17">
    <source>
        <dbReference type="RuleBase" id="RU000382"/>
    </source>
</evidence>
<evidence type="ECO:0000256" key="2">
    <source>
        <dbReference type="ARBA" id="ARBA00004389"/>
    </source>
</evidence>
<dbReference type="GO" id="GO:0030170">
    <property type="term" value="F:pyridoxal phosphate binding"/>
    <property type="evidence" value="ECO:0007669"/>
    <property type="project" value="InterPro"/>
</dbReference>
<dbReference type="SUPFAM" id="SSF53383">
    <property type="entry name" value="PLP-dependent transferases"/>
    <property type="match status" value="1"/>
</dbReference>
<comment type="pathway">
    <text evidence="3">Lipid metabolism; sphingolipid metabolism.</text>
</comment>
<dbReference type="InterPro" id="IPR050477">
    <property type="entry name" value="GrpII_AminoAcid_Decarb"/>
</dbReference>
<dbReference type="Gene3D" id="6.10.140.2150">
    <property type="match status" value="1"/>
</dbReference>
<sequence>MSRLIEYTNSCLDTYTPFTLVAATAGITAASIAVVNTKNLTSKVFSSLKALPGVREKVKEERKKVKETLKKQFNTDVSNPHYVLPTKGVPHEEIIAEMEKLTIKDESKWTGSKVSGCVYLGETEHTELLNKAYCLFSLSNPLHPGVFPSIRKFETETISMVSNMVNAHPKVVGAVTSGGTESIFMAVKAHRDYYKDRTSTPEMYVFLNTVVPVTIHAAFDKACGYLNIKIVHIPVGADYKVDLKLLKKAITKNTIMIAGSAVNFPHGIIDDIESLSKIAKEHDIGMHVDGCLGGFVLPFAEELGFDIPVFDFRLEGVTSMSVDTHKYGYAAKGTSVVMFSKPKMRRSMYFVAPNWPGGIYASPTMPGSRPGGLVAACWASLVAQGREGFRTKIKGVMETTKEMIAGYVVYAQIRLTMIIFVFLYRLKQIEGIEIVGEPKAMVIAFTGDKIFYINDAMNRRGWHLNPLQRPNSLHICVTAKHIGMAQVFIQDLKDSVIEVRDSKDLPTDGSAPIYGTAHSIPDRDMVGVILGDFIDTLITKDAQPSPSS</sequence>
<dbReference type="FunFam" id="3.40.640.10:FF:000020">
    <property type="entry name" value="sphingosine-1-phosphate lyase 1"/>
    <property type="match status" value="1"/>
</dbReference>
<evidence type="ECO:0000256" key="13">
    <source>
        <dbReference type="ARBA" id="ARBA00038302"/>
    </source>
</evidence>
<proteinExistence type="inferred from homology"/>
<keyword evidence="6" id="KW-0256">Endoplasmic reticulum</keyword>
<dbReference type="EC" id="4.1.2.27" evidence="14"/>
<dbReference type="Pfam" id="PF00282">
    <property type="entry name" value="Pyridoxal_deC"/>
    <property type="match status" value="1"/>
</dbReference>
<dbReference type="PANTHER" id="PTHR42735">
    <property type="match status" value="1"/>
</dbReference>